<feature type="binding site" evidence="5">
    <location>
        <position position="59"/>
    </location>
    <ligand>
        <name>ATP</name>
        <dbReference type="ChEBI" id="CHEBI:30616"/>
    </ligand>
</feature>
<organism evidence="7 8">
    <name type="scientific">Aerophobetes bacterium</name>
    <dbReference type="NCBI Taxonomy" id="2030807"/>
    <lineage>
        <taxon>Bacteria</taxon>
        <taxon>Candidatus Aerophobota</taxon>
    </lineage>
</organism>
<dbReference type="PANTHER" id="PTHR43289">
    <property type="entry name" value="MITOGEN-ACTIVATED PROTEIN KINASE KINASE KINASE 20-RELATED"/>
    <property type="match status" value="1"/>
</dbReference>
<evidence type="ECO:0000256" key="1">
    <source>
        <dbReference type="ARBA" id="ARBA00022679"/>
    </source>
</evidence>
<dbReference type="PROSITE" id="PS00107">
    <property type="entry name" value="PROTEIN_KINASE_ATP"/>
    <property type="match status" value="1"/>
</dbReference>
<keyword evidence="4 5" id="KW-0067">ATP-binding</keyword>
<comment type="caution">
    <text evidence="7">The sequence shown here is derived from an EMBL/GenBank/DDBJ whole genome shotgun (WGS) entry which is preliminary data.</text>
</comment>
<dbReference type="PROSITE" id="PS00108">
    <property type="entry name" value="PROTEIN_KINASE_ST"/>
    <property type="match status" value="1"/>
</dbReference>
<dbReference type="AlphaFoldDB" id="A0A2A4X6L4"/>
<keyword evidence="1" id="KW-0808">Transferase</keyword>
<dbReference type="Gene3D" id="3.30.200.20">
    <property type="entry name" value="Phosphorylase Kinase, domain 1"/>
    <property type="match status" value="1"/>
</dbReference>
<accession>A0A2A4X6L4</accession>
<dbReference type="Proteomes" id="UP000218775">
    <property type="component" value="Unassembled WGS sequence"/>
</dbReference>
<evidence type="ECO:0000256" key="3">
    <source>
        <dbReference type="ARBA" id="ARBA00022777"/>
    </source>
</evidence>
<dbReference type="InterPro" id="IPR011990">
    <property type="entry name" value="TPR-like_helical_dom_sf"/>
</dbReference>
<keyword evidence="3" id="KW-0418">Kinase</keyword>
<dbReference type="InterPro" id="IPR017441">
    <property type="entry name" value="Protein_kinase_ATP_BS"/>
</dbReference>
<evidence type="ECO:0000313" key="8">
    <source>
        <dbReference type="Proteomes" id="UP000218775"/>
    </source>
</evidence>
<dbReference type="GO" id="GO:0005524">
    <property type="term" value="F:ATP binding"/>
    <property type="evidence" value="ECO:0007669"/>
    <property type="project" value="UniProtKB-UniRule"/>
</dbReference>
<dbReference type="SMART" id="SM00220">
    <property type="entry name" value="S_TKc"/>
    <property type="match status" value="1"/>
</dbReference>
<evidence type="ECO:0000313" key="7">
    <source>
        <dbReference type="EMBL" id="PCI78253.1"/>
    </source>
</evidence>
<dbReference type="Gene3D" id="1.10.510.10">
    <property type="entry name" value="Transferase(Phosphotransferase) domain 1"/>
    <property type="match status" value="1"/>
</dbReference>
<dbReference type="Gene3D" id="1.25.40.10">
    <property type="entry name" value="Tetratricopeptide repeat domain"/>
    <property type="match status" value="1"/>
</dbReference>
<sequence>MQSFSINFKFRDMSEKEHDLPPLPKQLGDYTIIKRIGHGGMGEIFLAFDPFFGRKIAIKRMLPHLFKFKSAVKRFLNEVKIASKLQHPSIIPIYSMHETKDDIYYTMPYIEGKTFANILKETRSFEKQGSRAHPVGSSIPGLMHIFLQICQAVEYSHAQGFLHRDIKPENIIIGKFGEVVLLDWGLACPVDGSTVIDDIEEFTSTTNNLDTSLTLPGKIPGSVAYMAPETAFTGVANFLTDIYSLGVVLYYLLSLRLPFIRVDLQDFIKTVKLEKWIDPQDVAPSREIPAFLSLITKQCIHPLSQKRFQSVSDLIKALKDYIEGAPQWTLSKQIETSKKNDWIFEENVPLTKHLAISSNQPWIDWAHIMVSKSSFSDIIKFETTITSNAPSLGIGFLFCIPDTKRIHNLEEGVLLWVGGSLSPFCKIFRNSVEILSAAMPTVENKNSHHIAIEIKHNLVSLEVDENKLLSYYSHLPLIGGHVGVIRKDMHTEISPIAVYEGSQNVMVNCLAIPDAFFTTKDYSSALQEYRKIAQSFQGRFEGREAIFRAGLTLLEKAKNTHELLPNDRIYEEAISEFNKLHNTPGAPLEYLGKALTYQLKGFFDEEVKCLEFACRKFSKHPLRKHLKEHANLRFHQVSRTNRKITSMFALLILDHLPALHTHQDTHNLLLHLQNQETPSPYFSEANQKPDELNPLLLSIKLASFLEKPVSLFELTQTHATKFTNNYQALESVFFTLLDMDYPKLIEYMLKYFRLEESDYYFQELQTHIHLMLNVNSVGIEKTLATLCPENKFNTQNSSQQKSLFYLMNSSLYLSKANDAYRLFDNIDVSSLYPLKVWNALLVRDFKEAEKLLLSIDKHLFSNIKSPYYLLYGCFLAATKGKSAALTHFSISLQLSRPSFYCLLSYFLNKKISLKSTWYEEAFSYERRALLRQLTLFYTCLNKNRKARAWEEMVRKEQKNVQIPLNFLVDSL</sequence>
<reference evidence="8" key="1">
    <citation type="submission" date="2017-08" db="EMBL/GenBank/DDBJ databases">
        <title>A dynamic microbial community with high functional redundancy inhabits the cold, oxic subseafloor aquifer.</title>
        <authorList>
            <person name="Tully B.J."/>
            <person name="Wheat C.G."/>
            <person name="Glazer B.T."/>
            <person name="Huber J.A."/>
        </authorList>
    </citation>
    <scope>NUCLEOTIDE SEQUENCE [LARGE SCALE GENOMIC DNA]</scope>
</reference>
<gene>
    <name evidence="7" type="ORF">COB21_01080</name>
</gene>
<proteinExistence type="predicted"/>
<dbReference type="InterPro" id="IPR011009">
    <property type="entry name" value="Kinase-like_dom_sf"/>
</dbReference>
<dbReference type="PROSITE" id="PS50011">
    <property type="entry name" value="PROTEIN_KINASE_DOM"/>
    <property type="match status" value="1"/>
</dbReference>
<evidence type="ECO:0000256" key="4">
    <source>
        <dbReference type="ARBA" id="ARBA00022840"/>
    </source>
</evidence>
<evidence type="ECO:0000259" key="6">
    <source>
        <dbReference type="PROSITE" id="PS50011"/>
    </source>
</evidence>
<protein>
    <recommendedName>
        <fullName evidence="6">Protein kinase domain-containing protein</fullName>
    </recommendedName>
</protein>
<dbReference type="CDD" id="cd14014">
    <property type="entry name" value="STKc_PknB_like"/>
    <property type="match status" value="1"/>
</dbReference>
<evidence type="ECO:0000256" key="2">
    <source>
        <dbReference type="ARBA" id="ARBA00022741"/>
    </source>
</evidence>
<dbReference type="GO" id="GO:0004674">
    <property type="term" value="F:protein serine/threonine kinase activity"/>
    <property type="evidence" value="ECO:0007669"/>
    <property type="project" value="TreeGrafter"/>
</dbReference>
<dbReference type="InterPro" id="IPR008271">
    <property type="entry name" value="Ser/Thr_kinase_AS"/>
</dbReference>
<dbReference type="EMBL" id="NVUK01000007">
    <property type="protein sequence ID" value="PCI78253.1"/>
    <property type="molecule type" value="Genomic_DNA"/>
</dbReference>
<keyword evidence="2 5" id="KW-0547">Nucleotide-binding</keyword>
<dbReference type="PANTHER" id="PTHR43289:SF6">
    <property type="entry name" value="SERINE_THREONINE-PROTEIN KINASE NEKL-3"/>
    <property type="match status" value="1"/>
</dbReference>
<feature type="domain" description="Protein kinase" evidence="6">
    <location>
        <begin position="30"/>
        <end position="322"/>
    </location>
</feature>
<dbReference type="InterPro" id="IPR000719">
    <property type="entry name" value="Prot_kinase_dom"/>
</dbReference>
<evidence type="ECO:0000256" key="5">
    <source>
        <dbReference type="PROSITE-ProRule" id="PRU10141"/>
    </source>
</evidence>
<name>A0A2A4X6L4_UNCAE</name>
<dbReference type="Pfam" id="PF00069">
    <property type="entry name" value="Pkinase"/>
    <property type="match status" value="1"/>
</dbReference>
<dbReference type="SUPFAM" id="SSF56112">
    <property type="entry name" value="Protein kinase-like (PK-like)"/>
    <property type="match status" value="1"/>
</dbReference>